<dbReference type="PROSITE" id="PS51194">
    <property type="entry name" value="HELICASE_CTER"/>
    <property type="match status" value="1"/>
</dbReference>
<dbReference type="GO" id="GO:0003724">
    <property type="term" value="F:RNA helicase activity"/>
    <property type="evidence" value="ECO:0007669"/>
    <property type="project" value="UniProtKB-EC"/>
</dbReference>
<evidence type="ECO:0000256" key="5">
    <source>
        <dbReference type="ARBA" id="ARBA00022884"/>
    </source>
</evidence>
<feature type="domain" description="Helicase C-terminal" evidence="10">
    <location>
        <begin position="556"/>
        <end position="702"/>
    </location>
</feature>
<dbReference type="SMART" id="SM00487">
    <property type="entry name" value="DEXDc"/>
    <property type="match status" value="1"/>
</dbReference>
<comment type="catalytic activity">
    <reaction evidence="7">
        <text>ATP + H2O = ADP + phosphate + H(+)</text>
        <dbReference type="Rhea" id="RHEA:13065"/>
        <dbReference type="ChEBI" id="CHEBI:15377"/>
        <dbReference type="ChEBI" id="CHEBI:15378"/>
        <dbReference type="ChEBI" id="CHEBI:30616"/>
        <dbReference type="ChEBI" id="CHEBI:43474"/>
        <dbReference type="ChEBI" id="CHEBI:456216"/>
        <dbReference type="EC" id="3.6.4.13"/>
    </reaction>
</comment>
<gene>
    <name evidence="11" type="ORF">SNE40_003108</name>
</gene>
<accession>A0AAN8KDJ1</accession>
<evidence type="ECO:0000256" key="6">
    <source>
        <dbReference type="RuleBase" id="RU000492"/>
    </source>
</evidence>
<evidence type="ECO:0000256" key="7">
    <source>
        <dbReference type="RuleBase" id="RU365068"/>
    </source>
</evidence>
<comment type="similarity">
    <text evidence="6">Belongs to the DEAD box helicase family.</text>
</comment>
<evidence type="ECO:0000256" key="1">
    <source>
        <dbReference type="ARBA" id="ARBA00022741"/>
    </source>
</evidence>
<dbReference type="PROSITE" id="PS51192">
    <property type="entry name" value="HELICASE_ATP_BIND_1"/>
    <property type="match status" value="1"/>
</dbReference>
<dbReference type="SUPFAM" id="SSF52540">
    <property type="entry name" value="P-loop containing nucleoside triphosphate hydrolases"/>
    <property type="match status" value="1"/>
</dbReference>
<dbReference type="PANTHER" id="PTHR24031">
    <property type="entry name" value="RNA HELICASE"/>
    <property type="match status" value="1"/>
</dbReference>
<dbReference type="Pfam" id="PF00270">
    <property type="entry name" value="DEAD"/>
    <property type="match status" value="1"/>
</dbReference>
<evidence type="ECO:0000256" key="8">
    <source>
        <dbReference type="SAM" id="MobiDB-lite"/>
    </source>
</evidence>
<comment type="function">
    <text evidence="7">RNA helicase.</text>
</comment>
<dbReference type="InterPro" id="IPR000629">
    <property type="entry name" value="RNA-helicase_DEAD-box_CS"/>
</dbReference>
<dbReference type="InterPro" id="IPR014001">
    <property type="entry name" value="Helicase_ATP-bd"/>
</dbReference>
<evidence type="ECO:0000256" key="3">
    <source>
        <dbReference type="ARBA" id="ARBA00022806"/>
    </source>
</evidence>
<keyword evidence="5 7" id="KW-0694">RNA-binding</keyword>
<dbReference type="EMBL" id="JAZGQO010000002">
    <property type="protein sequence ID" value="KAK6191414.1"/>
    <property type="molecule type" value="Genomic_DNA"/>
</dbReference>
<dbReference type="CDD" id="cd17956">
    <property type="entry name" value="DEADc_DDX51"/>
    <property type="match status" value="1"/>
</dbReference>
<dbReference type="GO" id="GO:0016787">
    <property type="term" value="F:hydrolase activity"/>
    <property type="evidence" value="ECO:0007669"/>
    <property type="project" value="UniProtKB-KW"/>
</dbReference>
<dbReference type="SMART" id="SM00490">
    <property type="entry name" value="HELICc"/>
    <property type="match status" value="1"/>
</dbReference>
<evidence type="ECO:0000259" key="9">
    <source>
        <dbReference type="PROSITE" id="PS51192"/>
    </source>
</evidence>
<evidence type="ECO:0000256" key="4">
    <source>
        <dbReference type="ARBA" id="ARBA00022840"/>
    </source>
</evidence>
<protein>
    <recommendedName>
        <fullName evidence="7">ATP-dependent RNA helicase</fullName>
        <ecNumber evidence="7">3.6.4.13</ecNumber>
    </recommendedName>
</protein>
<evidence type="ECO:0000259" key="10">
    <source>
        <dbReference type="PROSITE" id="PS51194"/>
    </source>
</evidence>
<evidence type="ECO:0000256" key="2">
    <source>
        <dbReference type="ARBA" id="ARBA00022801"/>
    </source>
</evidence>
<keyword evidence="12" id="KW-1185">Reference proteome</keyword>
<dbReference type="CDD" id="cd18787">
    <property type="entry name" value="SF2_C_DEAD"/>
    <property type="match status" value="1"/>
</dbReference>
<dbReference type="Gene3D" id="3.40.50.300">
    <property type="entry name" value="P-loop containing nucleotide triphosphate hydrolases"/>
    <property type="match status" value="2"/>
</dbReference>
<name>A0AAN8KDJ1_PATCE</name>
<dbReference type="InterPro" id="IPR001650">
    <property type="entry name" value="Helicase_C-like"/>
</dbReference>
<proteinExistence type="inferred from homology"/>
<feature type="compositionally biased region" description="Basic and acidic residues" evidence="8">
    <location>
        <begin position="83"/>
        <end position="93"/>
    </location>
</feature>
<keyword evidence="2 6" id="KW-0378">Hydrolase</keyword>
<feature type="domain" description="Helicase ATP-binding" evidence="9">
    <location>
        <begin position="295"/>
        <end position="502"/>
    </location>
</feature>
<dbReference type="GO" id="GO:0003723">
    <property type="term" value="F:RNA binding"/>
    <property type="evidence" value="ECO:0007669"/>
    <property type="project" value="UniProtKB-UniRule"/>
</dbReference>
<organism evidence="11 12">
    <name type="scientific">Patella caerulea</name>
    <name type="common">Rayed Mediterranean limpet</name>
    <dbReference type="NCBI Taxonomy" id="87958"/>
    <lineage>
        <taxon>Eukaryota</taxon>
        <taxon>Metazoa</taxon>
        <taxon>Spiralia</taxon>
        <taxon>Lophotrochozoa</taxon>
        <taxon>Mollusca</taxon>
        <taxon>Gastropoda</taxon>
        <taxon>Patellogastropoda</taxon>
        <taxon>Patelloidea</taxon>
        <taxon>Patellidae</taxon>
        <taxon>Patella</taxon>
    </lineage>
</organism>
<dbReference type="AlphaFoldDB" id="A0AAN8KDJ1"/>
<keyword evidence="3 6" id="KW-0347">Helicase</keyword>
<sequence length="730" mass="82792">MAEFVNLCFQLNPRNEIYLDLFSFRFKGDDIDEIPEDQPNIILQKLKENVRKRKSEKLNKLIVKDGLAIEVNGKVLKKVKRKKDLDHTQESHVKSKKHKKYKEIVEKESKSPIPDVDDTINLKTISKKKKKKLKESGHVDSSKSVIKNKNVNITNDKSKKGESVELCEVDDHFSATNEDCSIKEVNNDEPSEYERENVSKTVIKEGPHTVGNFTVLGDYKVKKQVKVKHILPDWLEEPGIISNSLTQTPVEQFVGLLDETLINKLQENNITHFFPVQTQILPLLLNQITDNNCYGKDGYQPSDICVSAPTGSGKTLAFALPVIQTLLNRVVCRVRALIVLPVRDLALQVYKVFQTYCKGTGLRVILLAGQTSLAEEQESLVIERLNGCCSLADIVVATPGRLVDHINKTAGFDLSHLRFLVIDEADRMMEDIKQDWLTQVENSVLKLHGSGWNLVDRRPPIPLTVHNCSTIRIAFQKLLFSATLSQDPEKLQQLNLFQPQLFTTILESKSKATENLNGTENTESQEERGDFVGKYTTPASLQERHIECQAFQKPLMVLHCIHNLNYRQILCFTNSVESTHRLFLLIKLCGGIKVREFSSALTGTVRQKILNDFASGDINMTICSDAMARGMDINNVEYVILYDRPSHIQTYIHRVGRTARAGKPGTAVTILEQREVCTYKTMLKEAGKERFKKLKIKPNKLISLKPMYDEALEKLPAIIKAEKQGKKEDY</sequence>
<evidence type="ECO:0000313" key="12">
    <source>
        <dbReference type="Proteomes" id="UP001347796"/>
    </source>
</evidence>
<dbReference type="Proteomes" id="UP001347796">
    <property type="component" value="Unassembled WGS sequence"/>
</dbReference>
<evidence type="ECO:0000313" key="11">
    <source>
        <dbReference type="EMBL" id="KAK6191414.1"/>
    </source>
</evidence>
<dbReference type="PROSITE" id="PS00039">
    <property type="entry name" value="DEAD_ATP_HELICASE"/>
    <property type="match status" value="1"/>
</dbReference>
<dbReference type="InterPro" id="IPR027417">
    <property type="entry name" value="P-loop_NTPase"/>
</dbReference>
<reference evidence="11 12" key="1">
    <citation type="submission" date="2024-01" db="EMBL/GenBank/DDBJ databases">
        <title>The genome of the rayed Mediterranean limpet Patella caerulea (Linnaeus, 1758).</title>
        <authorList>
            <person name="Anh-Thu Weber A."/>
            <person name="Halstead-Nussloch G."/>
        </authorList>
    </citation>
    <scope>NUCLEOTIDE SEQUENCE [LARGE SCALE GENOMIC DNA]</scope>
    <source>
        <strain evidence="11">AATW-2023a</strain>
        <tissue evidence="11">Whole specimen</tissue>
    </source>
</reference>
<dbReference type="GO" id="GO:0005524">
    <property type="term" value="F:ATP binding"/>
    <property type="evidence" value="ECO:0007669"/>
    <property type="project" value="UniProtKB-UniRule"/>
</dbReference>
<dbReference type="EC" id="3.6.4.13" evidence="7"/>
<comment type="domain">
    <text evidence="7">The Q motif is unique to and characteristic of the DEAD box family of RNA helicases and controls ATP binding and hydrolysis.</text>
</comment>
<keyword evidence="1 6" id="KW-0547">Nucleotide-binding</keyword>
<dbReference type="Pfam" id="PF00271">
    <property type="entry name" value="Helicase_C"/>
    <property type="match status" value="1"/>
</dbReference>
<dbReference type="InterPro" id="IPR011545">
    <property type="entry name" value="DEAD/DEAH_box_helicase_dom"/>
</dbReference>
<comment type="caution">
    <text evidence="11">The sequence shown here is derived from an EMBL/GenBank/DDBJ whole genome shotgun (WGS) entry which is preliminary data.</text>
</comment>
<feature type="region of interest" description="Disordered" evidence="8">
    <location>
        <begin position="81"/>
        <end position="108"/>
    </location>
</feature>
<keyword evidence="4 6" id="KW-0067">ATP-binding</keyword>